<dbReference type="InterPro" id="IPR011852">
    <property type="entry name" value="TRAP_TAXI"/>
</dbReference>
<evidence type="ECO:0000313" key="1">
    <source>
        <dbReference type="EMBL" id="CTQ64188.1"/>
    </source>
</evidence>
<keyword evidence="2" id="KW-1185">Reference proteome</keyword>
<dbReference type="Gene3D" id="3.40.190.10">
    <property type="entry name" value="Periplasmic binding protein-like II"/>
    <property type="match status" value="2"/>
</dbReference>
<dbReference type="RefSeq" id="WP_186008999.1">
    <property type="nucleotide sequence ID" value="NZ_CXWD01000001.1"/>
</dbReference>
<dbReference type="NCBIfam" id="TIGR02122">
    <property type="entry name" value="TRAP_TAXI"/>
    <property type="match status" value="1"/>
</dbReference>
<dbReference type="EMBL" id="CXWD01000001">
    <property type="protein sequence ID" value="CTQ64188.1"/>
    <property type="molecule type" value="Genomic_DNA"/>
</dbReference>
<accession>A0A0M6ZN50</accession>
<evidence type="ECO:0000313" key="2">
    <source>
        <dbReference type="Proteomes" id="UP000053235"/>
    </source>
</evidence>
<dbReference type="PANTHER" id="PTHR42941">
    <property type="entry name" value="SLL1037 PROTEIN"/>
    <property type="match status" value="1"/>
</dbReference>
<dbReference type="Pfam" id="PF16868">
    <property type="entry name" value="NMT1_3"/>
    <property type="match status" value="1"/>
</dbReference>
<dbReference type="SUPFAM" id="SSF53850">
    <property type="entry name" value="Periplasmic binding protein-like II"/>
    <property type="match status" value="1"/>
</dbReference>
<dbReference type="AlphaFoldDB" id="A0A0M6ZN50"/>
<name>A0A0M6ZN50_9HYPH</name>
<sequence length="346" mass="36963">MQQYRTLMGALGLGKKSMSMLAQFPSNSSLITVAGFCCIALTAPAVAKDQVFLTLATGGVTGVYHPAGTEICRAVNKSRSKHGVRCAAEAGRGSVGSLKQLRDRDVDFAIVQADWQHHAYLGTSVFSEYGPMEDLRVVAGLHTEMAAIVVRADSGFMDVSDLKGQRINIGPAGSGSAATWGQLTQHLPWSEEDRAAITQEDLSGLGEALCVGEIDAYFVVIGHPAGVIEETQEVCPVQFIEIGADISEKMVADTPYYRAAEIPSGAYGEHNAIETIGTRALLVTVEQMPAHAVSTVLRSLLSDIERFRTVHPALTDLAGALFVEAKTEAPLHLGAVQFYQDQGYLP</sequence>
<reference evidence="2" key="1">
    <citation type="submission" date="2015-07" db="EMBL/GenBank/DDBJ databases">
        <authorList>
            <person name="Rodrigo-Torres Lidia"/>
            <person name="Arahal R.David."/>
        </authorList>
    </citation>
    <scope>NUCLEOTIDE SEQUENCE [LARGE SCALE GENOMIC DNA]</scope>
    <source>
        <strain evidence="2">CECT 5112</strain>
    </source>
</reference>
<gene>
    <name evidence="1" type="ORF">LAX5112_00210</name>
</gene>
<dbReference type="STRING" id="388408.LAX5112_00210"/>
<keyword evidence="1" id="KW-0675">Receptor</keyword>
<dbReference type="Proteomes" id="UP000053235">
    <property type="component" value="Unassembled WGS sequence"/>
</dbReference>
<organism evidence="1 2">
    <name type="scientific">Roseibium alexandrii</name>
    <dbReference type="NCBI Taxonomy" id="388408"/>
    <lineage>
        <taxon>Bacteria</taxon>
        <taxon>Pseudomonadati</taxon>
        <taxon>Pseudomonadota</taxon>
        <taxon>Alphaproteobacteria</taxon>
        <taxon>Hyphomicrobiales</taxon>
        <taxon>Stappiaceae</taxon>
        <taxon>Roseibium</taxon>
    </lineage>
</organism>
<protein>
    <submittedName>
        <fullName evidence="1">TRAP transporter solute receptor, TAXI family</fullName>
    </submittedName>
</protein>
<proteinExistence type="predicted"/>
<dbReference type="PANTHER" id="PTHR42941:SF1">
    <property type="entry name" value="SLL1037 PROTEIN"/>
    <property type="match status" value="1"/>
</dbReference>